<feature type="compositionally biased region" description="Polar residues" evidence="1">
    <location>
        <begin position="40"/>
        <end position="63"/>
    </location>
</feature>
<proteinExistence type="predicted"/>
<reference evidence="2 3" key="1">
    <citation type="journal article" date="2021" name="Commun. Biol.">
        <title>The genome of Shorea leprosula (Dipterocarpaceae) highlights the ecological relevance of drought in aseasonal tropical rainforests.</title>
        <authorList>
            <person name="Ng K.K.S."/>
            <person name="Kobayashi M.J."/>
            <person name="Fawcett J.A."/>
            <person name="Hatakeyama M."/>
            <person name="Paape T."/>
            <person name="Ng C.H."/>
            <person name="Ang C.C."/>
            <person name="Tnah L.H."/>
            <person name="Lee C.T."/>
            <person name="Nishiyama T."/>
            <person name="Sese J."/>
            <person name="O'Brien M.J."/>
            <person name="Copetti D."/>
            <person name="Mohd Noor M.I."/>
            <person name="Ong R.C."/>
            <person name="Putra M."/>
            <person name="Sireger I.Z."/>
            <person name="Indrioko S."/>
            <person name="Kosugi Y."/>
            <person name="Izuno A."/>
            <person name="Isagi Y."/>
            <person name="Lee S.L."/>
            <person name="Shimizu K.K."/>
        </authorList>
    </citation>
    <scope>NUCLEOTIDE SEQUENCE [LARGE SCALE GENOMIC DNA]</scope>
    <source>
        <strain evidence="2">214</strain>
    </source>
</reference>
<feature type="region of interest" description="Disordered" evidence="1">
    <location>
        <begin position="1"/>
        <end position="63"/>
    </location>
</feature>
<name>A0AAV5MW63_9ROSI</name>
<keyword evidence="3" id="KW-1185">Reference proteome</keyword>
<feature type="compositionally biased region" description="Polar residues" evidence="1">
    <location>
        <begin position="1"/>
        <end position="10"/>
    </location>
</feature>
<protein>
    <submittedName>
        <fullName evidence="2">Uncharacterized protein</fullName>
    </submittedName>
</protein>
<organism evidence="2 3">
    <name type="scientific">Rubroshorea leprosula</name>
    <dbReference type="NCBI Taxonomy" id="152421"/>
    <lineage>
        <taxon>Eukaryota</taxon>
        <taxon>Viridiplantae</taxon>
        <taxon>Streptophyta</taxon>
        <taxon>Embryophyta</taxon>
        <taxon>Tracheophyta</taxon>
        <taxon>Spermatophyta</taxon>
        <taxon>Magnoliopsida</taxon>
        <taxon>eudicotyledons</taxon>
        <taxon>Gunneridae</taxon>
        <taxon>Pentapetalae</taxon>
        <taxon>rosids</taxon>
        <taxon>malvids</taxon>
        <taxon>Malvales</taxon>
        <taxon>Dipterocarpaceae</taxon>
        <taxon>Rubroshorea</taxon>
    </lineage>
</organism>
<feature type="compositionally biased region" description="Basic and acidic residues" evidence="1">
    <location>
        <begin position="30"/>
        <end position="39"/>
    </location>
</feature>
<dbReference type="AlphaFoldDB" id="A0AAV5MW63"/>
<comment type="caution">
    <text evidence="2">The sequence shown here is derived from an EMBL/GenBank/DDBJ whole genome shotgun (WGS) entry which is preliminary data.</text>
</comment>
<evidence type="ECO:0000313" key="2">
    <source>
        <dbReference type="EMBL" id="GKV52966.1"/>
    </source>
</evidence>
<evidence type="ECO:0000313" key="3">
    <source>
        <dbReference type="Proteomes" id="UP001054252"/>
    </source>
</evidence>
<evidence type="ECO:0000256" key="1">
    <source>
        <dbReference type="SAM" id="MobiDB-lite"/>
    </source>
</evidence>
<sequence>MTADMEQNGQSSKGQGRKGPRGPGICINDPSEHQGDRYTHPTQFQKTRPQRRASQGGSSDCRC</sequence>
<dbReference type="Proteomes" id="UP001054252">
    <property type="component" value="Unassembled WGS sequence"/>
</dbReference>
<dbReference type="EMBL" id="BPVZ01000968">
    <property type="protein sequence ID" value="GKV52966.1"/>
    <property type="molecule type" value="Genomic_DNA"/>
</dbReference>
<gene>
    <name evidence="2" type="ORF">SLEP1_g59516</name>
</gene>
<accession>A0AAV5MW63</accession>